<dbReference type="OrthoDB" id="411145at2759"/>
<feature type="binding site" evidence="18">
    <location>
        <position position="122"/>
    </location>
    <ligand>
        <name>Mg(2+)</name>
        <dbReference type="ChEBI" id="CHEBI:18420"/>
        <label>1</label>
        <note>catalytic</note>
    </ligand>
</feature>
<dbReference type="GO" id="GO:0046872">
    <property type="term" value="F:metal ion binding"/>
    <property type="evidence" value="ECO:0007669"/>
    <property type="project" value="UniProtKB-KW"/>
</dbReference>
<dbReference type="InterPro" id="IPR000760">
    <property type="entry name" value="Inositol_monophosphatase-like"/>
</dbReference>
<comment type="catalytic activity">
    <reaction evidence="13">
        <text>adenosine 3',5'-bisphosphate + H2O = AMP + phosphate</text>
        <dbReference type="Rhea" id="RHEA:10040"/>
        <dbReference type="ChEBI" id="CHEBI:15377"/>
        <dbReference type="ChEBI" id="CHEBI:43474"/>
        <dbReference type="ChEBI" id="CHEBI:58343"/>
        <dbReference type="ChEBI" id="CHEBI:456215"/>
        <dbReference type="EC" id="3.1.3.7"/>
    </reaction>
    <physiologicalReaction direction="left-to-right" evidence="13">
        <dbReference type="Rhea" id="RHEA:10041"/>
    </physiologicalReaction>
</comment>
<feature type="binding site" evidence="18">
    <location>
        <position position="123"/>
    </location>
    <ligand>
        <name>Mg(2+)</name>
        <dbReference type="ChEBI" id="CHEBI:18420"/>
        <label>1</label>
        <note>catalytic</note>
    </ligand>
</feature>
<keyword evidence="5 18" id="KW-0479">Metal-binding</keyword>
<dbReference type="InterPro" id="IPR050725">
    <property type="entry name" value="CysQ/Inositol_MonoPase"/>
</dbReference>
<dbReference type="GO" id="GO:0004441">
    <property type="term" value="F:inositol-1,4-bisphosphate 1-phosphatase activity"/>
    <property type="evidence" value="ECO:0007669"/>
    <property type="project" value="UniProtKB-EC"/>
</dbReference>
<evidence type="ECO:0000256" key="15">
    <source>
        <dbReference type="ARBA" id="ARBA00044519"/>
    </source>
</evidence>
<dbReference type="FunFam" id="3.30.540.10:FF:000023">
    <property type="entry name" value="Protein CBR-TAG-231"/>
    <property type="match status" value="1"/>
</dbReference>
<comment type="cofactor">
    <cofactor evidence="1 18">
        <name>Mg(2+)</name>
        <dbReference type="ChEBI" id="CHEBI:18420"/>
    </cofactor>
</comment>
<evidence type="ECO:0000256" key="6">
    <source>
        <dbReference type="ARBA" id="ARBA00022801"/>
    </source>
</evidence>
<dbReference type="SUPFAM" id="SSF56655">
    <property type="entry name" value="Carbohydrate phosphatase"/>
    <property type="match status" value="1"/>
</dbReference>
<dbReference type="PROSITE" id="PS00629">
    <property type="entry name" value="IMP_1"/>
    <property type="match status" value="1"/>
</dbReference>
<evidence type="ECO:0000256" key="8">
    <source>
        <dbReference type="ARBA" id="ARBA00040342"/>
    </source>
</evidence>
<comment type="catalytic activity">
    <reaction evidence="12">
        <text>1D-myo-inositol 1,4-bisphosphate + H2O = 1D-myo-inositol 4-phosphate + phosphate</text>
        <dbReference type="Rhea" id="RHEA:15553"/>
        <dbReference type="ChEBI" id="CHEBI:15377"/>
        <dbReference type="ChEBI" id="CHEBI:43474"/>
        <dbReference type="ChEBI" id="CHEBI:58282"/>
        <dbReference type="ChEBI" id="CHEBI:58469"/>
        <dbReference type="EC" id="3.1.3.57"/>
    </reaction>
    <physiologicalReaction direction="left-to-right" evidence="12">
        <dbReference type="Rhea" id="RHEA:15554"/>
    </physiologicalReaction>
</comment>
<evidence type="ECO:0000256" key="4">
    <source>
        <dbReference type="ARBA" id="ARBA00022671"/>
    </source>
</evidence>
<comment type="similarity">
    <text evidence="2">Belongs to the inositol monophosphatase superfamily.</text>
</comment>
<evidence type="ECO:0000256" key="13">
    <source>
        <dbReference type="ARBA" id="ARBA00044479"/>
    </source>
</evidence>
<dbReference type="EMBL" id="BT127340">
    <property type="protein sequence ID" value="AEE62302.1"/>
    <property type="molecule type" value="mRNA"/>
</dbReference>
<feature type="binding site" evidence="18">
    <location>
        <position position="75"/>
    </location>
    <ligand>
        <name>Mg(2+)</name>
        <dbReference type="ChEBI" id="CHEBI:18420"/>
        <label>1</label>
        <note>catalytic</note>
    </ligand>
</feature>
<dbReference type="Gene3D" id="3.30.540.10">
    <property type="entry name" value="Fructose-1,6-Bisphosphatase, subunit A, domain 1"/>
    <property type="match status" value="1"/>
</dbReference>
<dbReference type="PANTHER" id="PTHR43028:SF5">
    <property type="entry name" value="3'(2'),5'-BISPHOSPHATE NUCLEOTIDASE 1"/>
    <property type="match status" value="1"/>
</dbReference>
<dbReference type="Gene3D" id="3.40.190.80">
    <property type="match status" value="1"/>
</dbReference>
<feature type="binding site" evidence="18">
    <location>
        <position position="120"/>
    </location>
    <ligand>
        <name>Mg(2+)</name>
        <dbReference type="ChEBI" id="CHEBI:18420"/>
        <label>1</label>
        <note>catalytic</note>
    </ligand>
</feature>
<dbReference type="EC" id="3.1.3.57" evidence="15"/>
<evidence type="ECO:0000256" key="1">
    <source>
        <dbReference type="ARBA" id="ARBA00001946"/>
    </source>
</evidence>
<dbReference type="HOGENOM" id="CLU_034742_2_0_1"/>
<feature type="binding site" evidence="18">
    <location>
        <position position="249"/>
    </location>
    <ligand>
        <name>Mg(2+)</name>
        <dbReference type="ChEBI" id="CHEBI:18420"/>
        <label>1</label>
        <note>catalytic</note>
    </ligand>
</feature>
<dbReference type="FunFam" id="3.40.190.80:FF:000006">
    <property type="entry name" value="Bisphosphate nucleotidase 1"/>
    <property type="match status" value="1"/>
</dbReference>
<evidence type="ECO:0000256" key="16">
    <source>
        <dbReference type="ARBA" id="ARBA00044544"/>
    </source>
</evidence>
<evidence type="ECO:0000313" key="19">
    <source>
        <dbReference type="EMBL" id="AEE62302.1"/>
    </source>
</evidence>
<evidence type="ECO:0000256" key="7">
    <source>
        <dbReference type="ARBA" id="ARBA00022842"/>
    </source>
</evidence>
<dbReference type="EC" id="3.1.3.7" evidence="3"/>
<name>J3JVS2_DENPD</name>
<evidence type="ECO:0000256" key="17">
    <source>
        <dbReference type="ARBA" id="ARBA00044554"/>
    </source>
</evidence>
<evidence type="ECO:0000256" key="9">
    <source>
        <dbReference type="ARBA" id="ARBA00041815"/>
    </source>
</evidence>
<dbReference type="PANTHER" id="PTHR43028">
    <property type="entry name" value="3'(2'),5'-BISPHOSPHATE NUCLEOTIDASE 1"/>
    <property type="match status" value="1"/>
</dbReference>
<comment type="catalytic activity">
    <reaction evidence="14">
        <text>3'-phosphoadenylyl sulfate + H2O = adenosine 5'-phosphosulfate + phosphate</text>
        <dbReference type="Rhea" id="RHEA:77639"/>
        <dbReference type="ChEBI" id="CHEBI:15377"/>
        <dbReference type="ChEBI" id="CHEBI:43474"/>
        <dbReference type="ChEBI" id="CHEBI:58243"/>
        <dbReference type="ChEBI" id="CHEBI:58339"/>
        <dbReference type="EC" id="3.1.3.7"/>
    </reaction>
    <physiologicalReaction direction="left-to-right" evidence="14">
        <dbReference type="Rhea" id="RHEA:77640"/>
    </physiologicalReaction>
</comment>
<evidence type="ECO:0000256" key="10">
    <source>
        <dbReference type="ARBA" id="ARBA00044465"/>
    </source>
</evidence>
<protein>
    <recommendedName>
        <fullName evidence="8">3'(2'),5'-bisphosphate nucleotidase 1</fullName>
        <ecNumber evidence="15">3.1.3.57</ecNumber>
        <ecNumber evidence="3">3.1.3.7</ecNumber>
    </recommendedName>
    <alternativeName>
        <fullName evidence="16">3'-phosphoadenosine 5'-phosphate phosphatase</fullName>
    </alternativeName>
    <alternativeName>
        <fullName evidence="9">Bisphosphate 3'-nucleotidase 1</fullName>
    </alternativeName>
    <alternativeName>
        <fullName evidence="17">Inositol-polyphosphate 1-phosphatase</fullName>
    </alternativeName>
</protein>
<comment type="catalytic activity">
    <reaction evidence="10">
        <text>1D-myo-inositol 1,3,4-trisphosphate + H2O = 1D-myo-inositol 3,4-bisphosphate + phosphate</text>
        <dbReference type="Rhea" id="RHEA:70319"/>
        <dbReference type="ChEBI" id="CHEBI:15377"/>
        <dbReference type="ChEBI" id="CHEBI:43474"/>
        <dbReference type="ChEBI" id="CHEBI:58414"/>
        <dbReference type="ChEBI" id="CHEBI:83241"/>
    </reaction>
    <physiologicalReaction direction="left-to-right" evidence="10">
        <dbReference type="Rhea" id="RHEA:70320"/>
    </physiologicalReaction>
</comment>
<organism evidence="19">
    <name type="scientific">Dendroctonus ponderosae</name>
    <name type="common">Mountain pine beetle</name>
    <dbReference type="NCBI Taxonomy" id="77166"/>
    <lineage>
        <taxon>Eukaryota</taxon>
        <taxon>Metazoa</taxon>
        <taxon>Ecdysozoa</taxon>
        <taxon>Arthropoda</taxon>
        <taxon>Hexapoda</taxon>
        <taxon>Insecta</taxon>
        <taxon>Pterygota</taxon>
        <taxon>Neoptera</taxon>
        <taxon>Endopterygota</taxon>
        <taxon>Coleoptera</taxon>
        <taxon>Polyphaga</taxon>
        <taxon>Cucujiformia</taxon>
        <taxon>Curculionidae</taxon>
        <taxon>Scolytinae</taxon>
        <taxon>Dendroctonus</taxon>
    </lineage>
</organism>
<dbReference type="InterPro" id="IPR020583">
    <property type="entry name" value="Inositol_monoP_metal-BS"/>
</dbReference>
<dbReference type="Pfam" id="PF00459">
    <property type="entry name" value="Inositol_P"/>
    <property type="match status" value="1"/>
</dbReference>
<evidence type="ECO:0000256" key="14">
    <source>
        <dbReference type="ARBA" id="ARBA00044484"/>
    </source>
</evidence>
<reference evidence="19" key="1">
    <citation type="journal article" date="2012" name="Insect Biochem. Mol. Biol.">
        <title>Transcriptome and full-length cDNA resources for the mountain pine beetle, Dendroctonus ponderosae Hopkins, a major insect pest of pine forests.</title>
        <authorList>
            <person name="Keeling C.I."/>
            <person name="Henderson H."/>
            <person name="Li M."/>
            <person name="Yuen M."/>
            <person name="Clark E.L."/>
            <person name="Fraser J.D."/>
            <person name="Huber D.P."/>
            <person name="Liao N.Y."/>
            <person name="Roderick Docking T."/>
            <person name="Birol I."/>
            <person name="Chan S.K."/>
            <person name="Taylor G.A."/>
            <person name="Palmquist D."/>
            <person name="Jones S.J."/>
            <person name="Bohlmann J."/>
        </authorList>
    </citation>
    <scope>NUCLEOTIDE SEQUENCE</scope>
    <source>
        <tissue evidence="19">Midgut and adhering fatbody of emerged adults of both sexes after feeding on lodgepole pine for up to 64 h</tissue>
    </source>
</reference>
<evidence type="ECO:0000256" key="18">
    <source>
        <dbReference type="PIRSR" id="PIRSR600760-2"/>
    </source>
</evidence>
<evidence type="ECO:0000256" key="11">
    <source>
        <dbReference type="ARBA" id="ARBA00044466"/>
    </source>
</evidence>
<keyword evidence="6" id="KW-0378">Hydrolase</keyword>
<evidence type="ECO:0000256" key="3">
    <source>
        <dbReference type="ARBA" id="ARBA00012633"/>
    </source>
</evidence>
<evidence type="ECO:0000256" key="2">
    <source>
        <dbReference type="ARBA" id="ARBA00009759"/>
    </source>
</evidence>
<accession>J3JVS2</accession>
<keyword evidence="7 18" id="KW-0460">Magnesium</keyword>
<proteinExistence type="evidence at transcript level"/>
<dbReference type="CDD" id="cd01640">
    <property type="entry name" value="IPPase"/>
    <property type="match status" value="1"/>
</dbReference>
<evidence type="ECO:0000256" key="5">
    <source>
        <dbReference type="ARBA" id="ARBA00022723"/>
    </source>
</evidence>
<keyword evidence="4" id="KW-0452">Lithium</keyword>
<evidence type="ECO:0000256" key="12">
    <source>
        <dbReference type="ARBA" id="ARBA00044478"/>
    </source>
</evidence>
<dbReference type="AlphaFoldDB" id="J3JVS2"/>
<sequence length="312" mass="33777">MAQNSPLILRILASSAMVASRAGQIIRDVKTNGELGIIEKGFHKNDLQTEADRSAQKCIVGSLSKLFPGVTIIGEEGPHNESEEISADWIVTDLDDGVLASTCPSEFATLKPEDIVVWVDPLDGTLEYTQGFLDSVTVLIGLAVNGKAVGGVIHQPYYNFQVEKDCKGRTLWGLVGLGVGGFVPNSPPVDKFIITTTRSHSDATVVKAVEALKPDEVIKMGGAGRKTLMLLEGHAHAYVHASKGCKKWDTCAPEGVLRALGGILTDIHGKAYDYSKDVSYPNNQGSFATSRYVNHQELIDKIPQELKDRFPY</sequence>
<dbReference type="GO" id="GO:0008441">
    <property type="term" value="F:3'(2'),5'-bisphosphate nucleotidase activity"/>
    <property type="evidence" value="ECO:0007669"/>
    <property type="project" value="UniProtKB-EC"/>
</dbReference>
<comment type="catalytic activity">
    <reaction evidence="11">
        <text>adenosine 2',5'-bisphosphate + H2O = AMP + phosphate</text>
        <dbReference type="Rhea" id="RHEA:77643"/>
        <dbReference type="ChEBI" id="CHEBI:15377"/>
        <dbReference type="ChEBI" id="CHEBI:43474"/>
        <dbReference type="ChEBI" id="CHEBI:194156"/>
        <dbReference type="ChEBI" id="CHEBI:456215"/>
        <dbReference type="EC" id="3.1.3.7"/>
    </reaction>
    <physiologicalReaction direction="left-to-right" evidence="11">
        <dbReference type="Rhea" id="RHEA:77644"/>
    </physiologicalReaction>
</comment>